<accession>A0A4R2JJC2</accession>
<dbReference type="EMBL" id="SLWS01000006">
    <property type="protein sequence ID" value="TCO57106.1"/>
    <property type="molecule type" value="Genomic_DNA"/>
</dbReference>
<sequence>MAHTAGPRGHDDCICSNNVSYAPGTTLERFNL</sequence>
<gene>
    <name evidence="1" type="ORF">EV192_106583</name>
</gene>
<dbReference type="AlphaFoldDB" id="A0A4R2JJC2"/>
<keyword evidence="2" id="KW-1185">Reference proteome</keyword>
<comment type="caution">
    <text evidence="1">The sequence shown here is derived from an EMBL/GenBank/DDBJ whole genome shotgun (WGS) entry which is preliminary data.</text>
</comment>
<reference evidence="1 2" key="1">
    <citation type="submission" date="2019-03" db="EMBL/GenBank/DDBJ databases">
        <title>Genomic Encyclopedia of Type Strains, Phase IV (KMG-IV): sequencing the most valuable type-strain genomes for metagenomic binning, comparative biology and taxonomic classification.</title>
        <authorList>
            <person name="Goeker M."/>
        </authorList>
    </citation>
    <scope>NUCLEOTIDE SEQUENCE [LARGE SCALE GENOMIC DNA]</scope>
    <source>
        <strain evidence="1 2">DSM 45934</strain>
    </source>
</reference>
<evidence type="ECO:0000313" key="2">
    <source>
        <dbReference type="Proteomes" id="UP000295680"/>
    </source>
</evidence>
<organism evidence="1 2">
    <name type="scientific">Actinocrispum wychmicini</name>
    <dbReference type="NCBI Taxonomy" id="1213861"/>
    <lineage>
        <taxon>Bacteria</taxon>
        <taxon>Bacillati</taxon>
        <taxon>Actinomycetota</taxon>
        <taxon>Actinomycetes</taxon>
        <taxon>Pseudonocardiales</taxon>
        <taxon>Pseudonocardiaceae</taxon>
        <taxon>Actinocrispum</taxon>
    </lineage>
</organism>
<name>A0A4R2JJC2_9PSEU</name>
<protein>
    <submittedName>
        <fullName evidence="1">Uncharacterized protein</fullName>
    </submittedName>
</protein>
<dbReference type="Proteomes" id="UP000295680">
    <property type="component" value="Unassembled WGS sequence"/>
</dbReference>
<evidence type="ECO:0000313" key="1">
    <source>
        <dbReference type="EMBL" id="TCO57106.1"/>
    </source>
</evidence>
<proteinExistence type="predicted"/>